<feature type="domain" description="EamA" evidence="2">
    <location>
        <begin position="175"/>
        <end position="304"/>
    </location>
</feature>
<feature type="transmembrane region" description="Helical" evidence="1">
    <location>
        <begin position="90"/>
        <end position="110"/>
    </location>
</feature>
<feature type="transmembrane region" description="Helical" evidence="1">
    <location>
        <begin position="200"/>
        <end position="221"/>
    </location>
</feature>
<feature type="transmembrane region" description="Helical" evidence="1">
    <location>
        <begin position="21"/>
        <end position="40"/>
    </location>
</feature>
<feature type="transmembrane region" description="Helical" evidence="1">
    <location>
        <begin position="287"/>
        <end position="304"/>
    </location>
</feature>
<sequence>MSPAPPRPPDTPAAPPPRARLIAFLALVTGAALVGASPLFVRASEIGPAATAFHRAFLALPLLFLVLALNRARGRRPGVPRLDIKAARGMALAGMFFAGDLAFWHLAILGTTVANATLFATLAPIWVTLFLVLVVRVRLAARYLLGVGLAVAGGGLLVADSLTVRPENLVGDAHGLITGMFLGAYMLSVGRLRGRGFSTLAIMSLGTLSTALFLLPPALLLEDQLFPRSVEGWAILVGLAWSAQALGQGLVAFSLAYLPIGFSATTMILEAVFAALLAWVLLGEALGPWQAAGALAVLAGLLLARRGEGAAPRPDRVRRPGSGP</sequence>
<dbReference type="InterPro" id="IPR037185">
    <property type="entry name" value="EmrE-like"/>
</dbReference>
<proteinExistence type="predicted"/>
<gene>
    <name evidence="3" type="ORF">SAMN05421742_10576</name>
</gene>
<keyword evidence="1" id="KW-1133">Transmembrane helix</keyword>
<feature type="transmembrane region" description="Helical" evidence="1">
    <location>
        <begin position="143"/>
        <end position="163"/>
    </location>
</feature>
<dbReference type="GO" id="GO:0016020">
    <property type="term" value="C:membrane"/>
    <property type="evidence" value="ECO:0007669"/>
    <property type="project" value="InterPro"/>
</dbReference>
<keyword evidence="4" id="KW-1185">Reference proteome</keyword>
<evidence type="ECO:0000313" key="4">
    <source>
        <dbReference type="Proteomes" id="UP000217076"/>
    </source>
</evidence>
<dbReference type="InterPro" id="IPR000620">
    <property type="entry name" value="EamA_dom"/>
</dbReference>
<feature type="transmembrane region" description="Helical" evidence="1">
    <location>
        <begin position="169"/>
        <end position="188"/>
    </location>
</feature>
<dbReference type="RefSeq" id="WP_092618580.1">
    <property type="nucleotide sequence ID" value="NZ_FNCV01000005.1"/>
</dbReference>
<dbReference type="SUPFAM" id="SSF103481">
    <property type="entry name" value="Multidrug resistance efflux transporter EmrE"/>
    <property type="match status" value="1"/>
</dbReference>
<feature type="transmembrane region" description="Helical" evidence="1">
    <location>
        <begin position="116"/>
        <end position="136"/>
    </location>
</feature>
<feature type="domain" description="EamA" evidence="2">
    <location>
        <begin position="23"/>
        <end position="156"/>
    </location>
</feature>
<dbReference type="EMBL" id="FNCV01000005">
    <property type="protein sequence ID" value="SDH23312.1"/>
    <property type="molecule type" value="Genomic_DNA"/>
</dbReference>
<evidence type="ECO:0000259" key="2">
    <source>
        <dbReference type="Pfam" id="PF00892"/>
    </source>
</evidence>
<evidence type="ECO:0000313" key="3">
    <source>
        <dbReference type="EMBL" id="SDH23312.1"/>
    </source>
</evidence>
<dbReference type="Proteomes" id="UP000217076">
    <property type="component" value="Unassembled WGS sequence"/>
</dbReference>
<evidence type="ECO:0000256" key="1">
    <source>
        <dbReference type="SAM" id="Phobius"/>
    </source>
</evidence>
<keyword evidence="1" id="KW-0812">Transmembrane</keyword>
<dbReference type="AlphaFoldDB" id="A0A1G8AQH9"/>
<name>A0A1G8AQH9_9PROT</name>
<feature type="transmembrane region" description="Helical" evidence="1">
    <location>
        <begin position="52"/>
        <end position="69"/>
    </location>
</feature>
<dbReference type="STRING" id="83401.SAMN05421742_10576"/>
<feature type="transmembrane region" description="Helical" evidence="1">
    <location>
        <begin position="260"/>
        <end position="281"/>
    </location>
</feature>
<reference evidence="4" key="1">
    <citation type="submission" date="2016-10" db="EMBL/GenBank/DDBJ databases">
        <authorList>
            <person name="Varghese N."/>
            <person name="Submissions S."/>
        </authorList>
    </citation>
    <scope>NUCLEOTIDE SEQUENCE [LARGE SCALE GENOMIC DNA]</scope>
    <source>
        <strain evidence="4">930I</strain>
    </source>
</reference>
<dbReference type="PANTHER" id="PTHR22911">
    <property type="entry name" value="ACYL-MALONYL CONDENSING ENZYME-RELATED"/>
    <property type="match status" value="1"/>
</dbReference>
<feature type="transmembrane region" description="Helical" evidence="1">
    <location>
        <begin position="233"/>
        <end position="253"/>
    </location>
</feature>
<organism evidence="3 4">
    <name type="scientific">Roseospirillum parvum</name>
    <dbReference type="NCBI Taxonomy" id="83401"/>
    <lineage>
        <taxon>Bacteria</taxon>
        <taxon>Pseudomonadati</taxon>
        <taxon>Pseudomonadota</taxon>
        <taxon>Alphaproteobacteria</taxon>
        <taxon>Rhodospirillales</taxon>
        <taxon>Rhodospirillaceae</taxon>
        <taxon>Roseospirillum</taxon>
    </lineage>
</organism>
<dbReference type="OrthoDB" id="8770617at2"/>
<protein>
    <submittedName>
        <fullName evidence="3">Threonine/homoserine efflux transporter RhtA</fullName>
    </submittedName>
</protein>
<dbReference type="Pfam" id="PF00892">
    <property type="entry name" value="EamA"/>
    <property type="match status" value="2"/>
</dbReference>
<keyword evidence="1" id="KW-0472">Membrane</keyword>
<accession>A0A1G8AQH9</accession>